<reference evidence="3" key="3">
    <citation type="submission" date="2015-06" db="UniProtKB">
        <authorList>
            <consortium name="EnsemblMetazoa"/>
        </authorList>
    </citation>
    <scope>IDENTIFICATION</scope>
</reference>
<dbReference type="KEGG" id="hro:HELRODRAFT_174728"/>
<sequence>MKDQKINDKNLLKAKTGECKLLNCNKKKVKLCRDSLVFNIRPTLNGSINCSNSMPKSFSKVRNVRNVSNSNKKESNANINSDHSFGQTNHQELKNSAIQSSHDKNEFRNSKTKLSSTPPEYRDKIDETIETLEKIKSDDVGKTNAAPEKNLSINSEKTRTTSKLMDKVIATTDLNENVKMTSNYLGKFKNTSKHLDPVRPASTYSDKQKIVLRHLTPSEKNISTSRISGKTPDLNEKVKMTSNYLRKSKNISKHLDPVRPASTYSEKQKIVLKHLPPSEKNILTSRISGKTKIGSAYKNVRGASTYSGKKNIAVSQSRAVDKGDTDHVNTTDRRVDRSPLNVKADTNELTEVADTNEADVINSEMNLTKLEPTTNLTTRDDEEELLFLNQSADYELNTGQSDNINVTLEKLTNTNLPSIFSANFENNENLMSTRQQEETAPVSNAEADHQTSPIKLPQKESFNQNKKTGNESFDTVAQLGPENHIAENFNLNDTSPANNDENIVGNVFEANKINSMDLDVPDEKTKLKKKSLKSEEEVKVQISCNRTLISEASGQRSGTDASEIRMQMRKTVKTNLQKMIVEKLCKCKKSGVKDAKVLSKSSEVLFKSESDESEPDAEKTMRDLFCERTPYENEFDLYREKDHFAQTRLVASDQRKKSKEFKDYGSITSKPDINLISQFFYQLSQFQHYASHHHFHDPSDPHQHDFHSLIPSIGHLINAVVPHYVHHHSYHHTQHHDDSNHFQASAEHHHHHHHHLKFLTDLTHQSPSSVPSAAHHHHQLQENIPVASSQGHVMNLVDELLSLYFSAKSLKEHSTSNDGSMSPVKRIESIDRDLLVEALNKLEHYHSHHYQHHHPHHSPHSQLSSTLANKQSYFHHFHSPYQPNHTCDSKEVKKVKKVEKKCDVKYGCRCQNGHLTPLSRYDLEGKRVGCRVLDKHLKSDFVKPKKDLEQIMKLMSEAPKTSGFNPLESELFVKLLKNKLSITKHDLPFILNKIEESEKENKERYELERLMKVRHVNAGKLSENPTNEDVFKKIMKKKLDLMKRCQPVWAQKQKELKLAKEEKQMKKHLLKKSSGNADEEDGENDETNVEEVLKKKKQEETCQIISRDRKFDRIYALRMKLLHKINSEENLKFFLEHYPKIRALPEKVALVSQADEKDDGNVGKPVSNKQIQRSASTSSILSNKFPTIPKHIPSLKPKISKPTVVRKKPRHFEKLNVRGKQLLGWNGKEKSNYGTESFLGLDTDDGGGGGSSETVLKVTKRFVKVPRSGPTWTPRESILQFW</sequence>
<name>T1F8E7_HELRO</name>
<reference evidence="2 4" key="2">
    <citation type="journal article" date="2013" name="Nature">
        <title>Insights into bilaterian evolution from three spiralian genomes.</title>
        <authorList>
            <person name="Simakov O."/>
            <person name="Marletaz F."/>
            <person name="Cho S.J."/>
            <person name="Edsinger-Gonzales E."/>
            <person name="Havlak P."/>
            <person name="Hellsten U."/>
            <person name="Kuo D.H."/>
            <person name="Larsson T."/>
            <person name="Lv J."/>
            <person name="Arendt D."/>
            <person name="Savage R."/>
            <person name="Osoegawa K."/>
            <person name="de Jong P."/>
            <person name="Grimwood J."/>
            <person name="Chapman J.A."/>
            <person name="Shapiro H."/>
            <person name="Aerts A."/>
            <person name="Otillar R.P."/>
            <person name="Terry A.Y."/>
            <person name="Boore J.L."/>
            <person name="Grigoriev I.V."/>
            <person name="Lindberg D.R."/>
            <person name="Seaver E.C."/>
            <person name="Weisblat D.A."/>
            <person name="Putnam N.H."/>
            <person name="Rokhsar D.S."/>
        </authorList>
    </citation>
    <scope>NUCLEOTIDE SEQUENCE</scope>
</reference>
<proteinExistence type="predicted"/>
<dbReference type="CTD" id="20205096"/>
<organism evidence="3 4">
    <name type="scientific">Helobdella robusta</name>
    <name type="common">Californian leech</name>
    <dbReference type="NCBI Taxonomy" id="6412"/>
    <lineage>
        <taxon>Eukaryota</taxon>
        <taxon>Metazoa</taxon>
        <taxon>Spiralia</taxon>
        <taxon>Lophotrochozoa</taxon>
        <taxon>Annelida</taxon>
        <taxon>Clitellata</taxon>
        <taxon>Hirudinea</taxon>
        <taxon>Rhynchobdellida</taxon>
        <taxon>Glossiphoniidae</taxon>
        <taxon>Helobdella</taxon>
    </lineage>
</organism>
<feature type="compositionally biased region" description="Acidic residues" evidence="1">
    <location>
        <begin position="1077"/>
        <end position="1086"/>
    </location>
</feature>
<feature type="region of interest" description="Disordered" evidence="1">
    <location>
        <begin position="1155"/>
        <end position="1175"/>
    </location>
</feature>
<feature type="compositionally biased region" description="Polar residues" evidence="1">
    <location>
        <begin position="460"/>
        <end position="469"/>
    </location>
</feature>
<gene>
    <name evidence="3" type="primary">20205096</name>
    <name evidence="2" type="ORF">HELRODRAFT_174728</name>
</gene>
<dbReference type="InParanoid" id="T1F8E7"/>
<dbReference type="GeneID" id="20205096"/>
<dbReference type="EnsemblMetazoa" id="HelroT174728">
    <property type="protein sequence ID" value="HelroP174728"/>
    <property type="gene ID" value="HelroG174728"/>
</dbReference>
<protein>
    <submittedName>
        <fullName evidence="2 3">Uncharacterized protein</fullName>
    </submittedName>
</protein>
<feature type="region of interest" description="Disordered" evidence="1">
    <location>
        <begin position="1067"/>
        <end position="1086"/>
    </location>
</feature>
<evidence type="ECO:0000313" key="2">
    <source>
        <dbReference type="EMBL" id="ESO01744.1"/>
    </source>
</evidence>
<dbReference type="EMBL" id="KB096743">
    <property type="protein sequence ID" value="ESO01744.1"/>
    <property type="molecule type" value="Genomic_DNA"/>
</dbReference>
<dbReference type="HOGENOM" id="CLU_263021_0_0_1"/>
<evidence type="ECO:0000256" key="1">
    <source>
        <dbReference type="SAM" id="MobiDB-lite"/>
    </source>
</evidence>
<evidence type="ECO:0000313" key="3">
    <source>
        <dbReference type="EnsemblMetazoa" id="HelroP174728"/>
    </source>
</evidence>
<evidence type="ECO:0000313" key="4">
    <source>
        <dbReference type="Proteomes" id="UP000015101"/>
    </source>
</evidence>
<keyword evidence="4" id="KW-1185">Reference proteome</keyword>
<dbReference type="EMBL" id="AMQM01005017">
    <property type="status" value="NOT_ANNOTATED_CDS"/>
    <property type="molecule type" value="Genomic_DNA"/>
</dbReference>
<dbReference type="Proteomes" id="UP000015101">
    <property type="component" value="Unassembled WGS sequence"/>
</dbReference>
<reference evidence="4" key="1">
    <citation type="submission" date="2012-12" db="EMBL/GenBank/DDBJ databases">
        <authorList>
            <person name="Hellsten U."/>
            <person name="Grimwood J."/>
            <person name="Chapman J.A."/>
            <person name="Shapiro H."/>
            <person name="Aerts A."/>
            <person name="Otillar R.P."/>
            <person name="Terry A.Y."/>
            <person name="Boore J.L."/>
            <person name="Simakov O."/>
            <person name="Marletaz F."/>
            <person name="Cho S.-J."/>
            <person name="Edsinger-Gonzales E."/>
            <person name="Havlak P."/>
            <person name="Kuo D.-H."/>
            <person name="Larsson T."/>
            <person name="Lv J."/>
            <person name="Arendt D."/>
            <person name="Savage R."/>
            <person name="Osoegawa K."/>
            <person name="de Jong P."/>
            <person name="Lindberg D.R."/>
            <person name="Seaver E.C."/>
            <person name="Weisblat D.A."/>
            <person name="Putnam N.H."/>
            <person name="Grigoriev I.V."/>
            <person name="Rokhsar D.S."/>
        </authorList>
    </citation>
    <scope>NUCLEOTIDE SEQUENCE</scope>
</reference>
<dbReference type="RefSeq" id="XP_009020398.1">
    <property type="nucleotide sequence ID" value="XM_009022150.1"/>
</dbReference>
<feature type="region of interest" description="Disordered" evidence="1">
    <location>
        <begin position="733"/>
        <end position="754"/>
    </location>
</feature>
<feature type="region of interest" description="Disordered" evidence="1">
    <location>
        <begin position="431"/>
        <end position="469"/>
    </location>
</feature>
<accession>T1F8E7</accession>
<feature type="region of interest" description="Disordered" evidence="1">
    <location>
        <begin position="96"/>
        <end position="124"/>
    </location>
</feature>